<dbReference type="Gene3D" id="1.50.10.140">
    <property type="match status" value="1"/>
</dbReference>
<keyword evidence="4" id="KW-1185">Reference proteome</keyword>
<feature type="domain" description="Glycoamylase-like" evidence="1">
    <location>
        <begin position="291"/>
        <end position="504"/>
    </location>
</feature>
<dbReference type="Gene3D" id="2.60.40.4070">
    <property type="match status" value="1"/>
</dbReference>
<accession>A0AAE3P2B5</accession>
<dbReference type="RefSeq" id="WP_321535535.1">
    <property type="nucleotide sequence ID" value="NZ_JARGDL010000006.1"/>
</dbReference>
<dbReference type="InterPro" id="IPR019282">
    <property type="entry name" value="Glycoamylase-like_cons_dom"/>
</dbReference>
<dbReference type="InterPro" id="IPR013783">
    <property type="entry name" value="Ig-like_fold"/>
</dbReference>
<evidence type="ECO:0000259" key="2">
    <source>
        <dbReference type="Pfam" id="PF18962"/>
    </source>
</evidence>
<proteinExistence type="predicted"/>
<name>A0AAE3P2B5_9BACT</name>
<organism evidence="3 4">
    <name type="scientific">Stygiobacter electus</name>
    <dbReference type="NCBI Taxonomy" id="3032292"/>
    <lineage>
        <taxon>Bacteria</taxon>
        <taxon>Pseudomonadati</taxon>
        <taxon>Ignavibacteriota</taxon>
        <taxon>Ignavibacteria</taxon>
        <taxon>Ignavibacteriales</taxon>
        <taxon>Melioribacteraceae</taxon>
        <taxon>Stygiobacter</taxon>
    </lineage>
</organism>
<gene>
    <name evidence="3" type="ORF">P0M35_06375</name>
</gene>
<evidence type="ECO:0000313" key="3">
    <source>
        <dbReference type="EMBL" id="MDF1611768.1"/>
    </source>
</evidence>
<dbReference type="InterPro" id="IPR026444">
    <property type="entry name" value="Secre_tail"/>
</dbReference>
<sequence>MKLLIRLSSILTLIFVLNNFYLAQSIQPPTGVKAIGYENHIDVVWEFSTDPNIGGYKVYRFNGTNYELAKRTTKYESFFMDWVEQIGVERKYKVSALDYNDRESDLSAEVKATTHTMTDEEFLDMTQRATFRYFYDYGHPTSGLARERYGSGETCTIGGSGFGIMAIISGIERGFITRKQGVDRIFKIVNFLKNTADKFHGAFPHWINGTTGKAIPFSQYDDGGDLIETSFMIQGLLAARQYFNRNDTFEIIIRSFITDIWEAVEWKWYTQNTSYLYWHWSPNYNFRINMRIQGPNEGMIAYLLAIASPTFPISASSYYNGWTNTSYYKNGKSFYGYPLWVGWDYGGPLFFAHYSFLGFDPRNKKDKYCNYFENNKNHTLIHRAYAIANPKKFVDYNENTWGFTASDDPNGYSVHEPNNDNGTISPTAALSSMPYTPKESIEFLKNIYRKYGKKVFGDYGFKDAFNPTKNWFANSYLAIDQGPIMAMIENYRSQTLWKNFMANPEIQPMLNAIGFTADQTNIEDKNLPFEFELYQNYPNPFNPNTIIEFSLPVSSRIDLKVYDMLGREIITLASGKYNAGNYKVNFDASKLASGLYIYRLIANGENNSSFIKTMKMILTK</sequence>
<dbReference type="NCBIfam" id="TIGR04183">
    <property type="entry name" value="Por_Secre_tail"/>
    <property type="match status" value="1"/>
</dbReference>
<dbReference type="Pfam" id="PF10091">
    <property type="entry name" value="Glycoamylase"/>
    <property type="match status" value="1"/>
</dbReference>
<dbReference type="Pfam" id="PF18962">
    <property type="entry name" value="Por_Secre_tail"/>
    <property type="match status" value="1"/>
</dbReference>
<dbReference type="EMBL" id="JARGDL010000006">
    <property type="protein sequence ID" value="MDF1611768.1"/>
    <property type="molecule type" value="Genomic_DNA"/>
</dbReference>
<comment type="caution">
    <text evidence="3">The sequence shown here is derived from an EMBL/GenBank/DDBJ whole genome shotgun (WGS) entry which is preliminary data.</text>
</comment>
<dbReference type="AlphaFoldDB" id="A0AAE3P2B5"/>
<dbReference type="Proteomes" id="UP001221302">
    <property type="component" value="Unassembled WGS sequence"/>
</dbReference>
<protein>
    <submittedName>
        <fullName evidence="3">Glucoamylase family protein</fullName>
    </submittedName>
</protein>
<evidence type="ECO:0000313" key="4">
    <source>
        <dbReference type="Proteomes" id="UP001221302"/>
    </source>
</evidence>
<feature type="domain" description="Secretion system C-terminal sorting" evidence="2">
    <location>
        <begin position="537"/>
        <end position="607"/>
    </location>
</feature>
<evidence type="ECO:0000259" key="1">
    <source>
        <dbReference type="Pfam" id="PF10091"/>
    </source>
</evidence>
<reference evidence="3" key="1">
    <citation type="submission" date="2023-03" db="EMBL/GenBank/DDBJ databases">
        <title>Stygiobacter electus gen. nov., sp. nov., facultatively anaerobic thermotolerant bacterium of the class Ignavibacteria from a well of Yessentuki mineral water deposit.</title>
        <authorList>
            <person name="Podosokorskaya O.A."/>
            <person name="Elcheninov A.G."/>
            <person name="Petrova N.F."/>
            <person name="Zavarzina D.G."/>
            <person name="Kublanov I.V."/>
            <person name="Merkel A.Y."/>
        </authorList>
    </citation>
    <scope>NUCLEOTIDE SEQUENCE</scope>
    <source>
        <strain evidence="3">09-Me</strain>
    </source>
</reference>
<dbReference type="Gene3D" id="2.60.40.10">
    <property type="entry name" value="Immunoglobulins"/>
    <property type="match status" value="1"/>
</dbReference>